<dbReference type="Proteomes" id="UP000306229">
    <property type="component" value="Chromosome"/>
</dbReference>
<evidence type="ECO:0000313" key="3">
    <source>
        <dbReference type="Proteomes" id="UP000306229"/>
    </source>
</evidence>
<sequence length="185" mass="21785">MQDKKDNLEERLFELNGQFDIEEPEIGHFNRFEAKLARQDATKSKWNPNTWKWLAVAASIALVFSIGFNSFKSEPEGFELADVSPKMEETQSFFVLTIQSELEQINLKRNEDNKQVIDDALKQLDKLEENYKELTVELKTSNKDKRIIYAMISNYQQRIEVLQFLLEQLDEIEQFKNTNNEETII</sequence>
<keyword evidence="1" id="KW-0175">Coiled coil</keyword>
<evidence type="ECO:0000313" key="2">
    <source>
        <dbReference type="EMBL" id="QCX39342.1"/>
    </source>
</evidence>
<evidence type="ECO:0000256" key="1">
    <source>
        <dbReference type="SAM" id="Coils"/>
    </source>
</evidence>
<name>A0A5B7TXA6_9FLAO</name>
<dbReference type="KEGG" id="fbe:FF125_13170"/>
<dbReference type="OrthoDB" id="1143801at2"/>
<dbReference type="AlphaFoldDB" id="A0A5B7TXA6"/>
<dbReference type="RefSeq" id="WP_138950201.1">
    <property type="nucleotide sequence ID" value="NZ_CP040749.1"/>
</dbReference>
<protein>
    <recommendedName>
        <fullName evidence="4">DUF4179 domain-containing protein</fullName>
    </recommendedName>
</protein>
<feature type="coiled-coil region" evidence="1">
    <location>
        <begin position="110"/>
        <end position="172"/>
    </location>
</feature>
<evidence type="ECO:0008006" key="4">
    <source>
        <dbReference type="Google" id="ProtNLM"/>
    </source>
</evidence>
<keyword evidence="3" id="KW-1185">Reference proteome</keyword>
<gene>
    <name evidence="2" type="ORF">FF125_13170</name>
</gene>
<reference evidence="2 3" key="1">
    <citation type="submission" date="2019-05" db="EMBL/GenBank/DDBJ databases">
        <title>Algicella ahnfeltiae gen. nov., sp. nov., a novel marine bacterium of the family Flavobacteriaceae isolated from a red alga.</title>
        <authorList>
            <person name="Nedashkovskaya O.I."/>
            <person name="Kukhlevskiy A.D."/>
            <person name="Kim S.-G."/>
            <person name="Zhukova N.V."/>
            <person name="Mikhailov V.V."/>
        </authorList>
    </citation>
    <scope>NUCLEOTIDE SEQUENCE [LARGE SCALE GENOMIC DNA]</scope>
    <source>
        <strain evidence="2 3">10Alg115</strain>
    </source>
</reference>
<organism evidence="2 3">
    <name type="scientific">Aureibaculum algae</name>
    <dbReference type="NCBI Taxonomy" id="2584122"/>
    <lineage>
        <taxon>Bacteria</taxon>
        <taxon>Pseudomonadati</taxon>
        <taxon>Bacteroidota</taxon>
        <taxon>Flavobacteriia</taxon>
        <taxon>Flavobacteriales</taxon>
        <taxon>Flavobacteriaceae</taxon>
        <taxon>Aureibaculum</taxon>
    </lineage>
</organism>
<proteinExistence type="predicted"/>
<dbReference type="EMBL" id="CP040749">
    <property type="protein sequence ID" value="QCX39342.1"/>
    <property type="molecule type" value="Genomic_DNA"/>
</dbReference>
<accession>A0A5B7TXA6</accession>